<evidence type="ECO:0000259" key="1">
    <source>
        <dbReference type="Pfam" id="PF12146"/>
    </source>
</evidence>
<dbReference type="InterPro" id="IPR022742">
    <property type="entry name" value="Hydrolase_4"/>
</dbReference>
<dbReference type="GO" id="GO:0016787">
    <property type="term" value="F:hydrolase activity"/>
    <property type="evidence" value="ECO:0007669"/>
    <property type="project" value="UniProtKB-KW"/>
</dbReference>
<dbReference type="Gene3D" id="3.40.50.1820">
    <property type="entry name" value="alpha/beta hydrolase"/>
    <property type="match status" value="1"/>
</dbReference>
<gene>
    <name evidence="2" type="ORF">PZ740_07750</name>
</gene>
<keyword evidence="3" id="KW-1185">Reference proteome</keyword>
<dbReference type="SUPFAM" id="SSF53474">
    <property type="entry name" value="alpha/beta-Hydrolases"/>
    <property type="match status" value="1"/>
</dbReference>
<dbReference type="InterPro" id="IPR051044">
    <property type="entry name" value="MAG_DAG_Lipase"/>
</dbReference>
<name>A0AAP3UYX2_9PROT</name>
<evidence type="ECO:0000313" key="2">
    <source>
        <dbReference type="EMBL" id="MDF1586278.1"/>
    </source>
</evidence>
<dbReference type="InterPro" id="IPR029058">
    <property type="entry name" value="AB_hydrolase_fold"/>
</dbReference>
<sequence length="320" mass="35456">MREPSALATELLPSGIRCVALVPRGGARATVLVLPGRGEFIEKYRETTSRLLGRRLAVVKFDWRGQGGSRRLLPQRHRGHIADFADYLEDLEQVVAWIRRQELPGRCLILAHSMGGHVALRRLATAPEPFLAAAMIAPMFDIRLSLPRWVVEMIARAGAGLGAAGSYLPGQRDPDLARGRFEGNRLTSCPESWALWRELLARHRHLALGGVTYGWLAAGLRSIRLSRAPDMLERVMTPILVLQAGQDRLVCNLAQEEFVRRLPAARLERFPDARHDLLWERTPVREAALESITDFFEAALAEPGRLAAPLDPADSAVPSG</sequence>
<protein>
    <submittedName>
        <fullName evidence="2">Alpha/beta hydrolase</fullName>
    </submittedName>
</protein>
<organism evidence="2 3">
    <name type="scientific">Marinimicrococcus flavescens</name>
    <dbReference type="NCBI Taxonomy" id="3031815"/>
    <lineage>
        <taxon>Bacteria</taxon>
        <taxon>Pseudomonadati</taxon>
        <taxon>Pseudomonadota</taxon>
        <taxon>Alphaproteobacteria</taxon>
        <taxon>Geminicoccales</taxon>
        <taxon>Geminicoccaceae</taxon>
        <taxon>Marinimicrococcus</taxon>
    </lineage>
</organism>
<dbReference type="Proteomes" id="UP001301140">
    <property type="component" value="Unassembled WGS sequence"/>
</dbReference>
<accession>A0AAP3UYX2</accession>
<dbReference type="RefSeq" id="WP_327788695.1">
    <property type="nucleotide sequence ID" value="NZ_JARGEQ010000082.1"/>
</dbReference>
<proteinExistence type="predicted"/>
<keyword evidence="2" id="KW-0378">Hydrolase</keyword>
<dbReference type="EMBL" id="JARGEQ010000082">
    <property type="protein sequence ID" value="MDF1586278.1"/>
    <property type="molecule type" value="Genomic_DNA"/>
</dbReference>
<evidence type="ECO:0000313" key="3">
    <source>
        <dbReference type="Proteomes" id="UP001301140"/>
    </source>
</evidence>
<dbReference type="Pfam" id="PF12146">
    <property type="entry name" value="Hydrolase_4"/>
    <property type="match status" value="1"/>
</dbReference>
<dbReference type="PANTHER" id="PTHR11614">
    <property type="entry name" value="PHOSPHOLIPASE-RELATED"/>
    <property type="match status" value="1"/>
</dbReference>
<reference evidence="2 3" key="1">
    <citation type="submission" date="2023-03" db="EMBL/GenBank/DDBJ databases">
        <title>YIM 152171 draft genome.</title>
        <authorList>
            <person name="Yang Z."/>
        </authorList>
    </citation>
    <scope>NUCLEOTIDE SEQUENCE [LARGE SCALE GENOMIC DNA]</scope>
    <source>
        <strain evidence="2 3">YIM 152171</strain>
    </source>
</reference>
<comment type="caution">
    <text evidence="2">The sequence shown here is derived from an EMBL/GenBank/DDBJ whole genome shotgun (WGS) entry which is preliminary data.</text>
</comment>
<dbReference type="AlphaFoldDB" id="A0AAP3UYX2"/>
<feature type="domain" description="Serine aminopeptidase S33" evidence="1">
    <location>
        <begin position="27"/>
        <end position="281"/>
    </location>
</feature>